<keyword evidence="2" id="KW-1185">Reference proteome</keyword>
<proteinExistence type="predicted"/>
<accession>A0ABU3Q9M1</accession>
<gene>
    <name evidence="1" type="ORF">RQX22_14200</name>
</gene>
<comment type="caution">
    <text evidence="1">The sequence shown here is derived from an EMBL/GenBank/DDBJ whole genome shotgun (WGS) entry which is preliminary data.</text>
</comment>
<organism evidence="1 2">
    <name type="scientific">Sphingosinicella rhizophila</name>
    <dbReference type="NCBI Taxonomy" id="3050082"/>
    <lineage>
        <taxon>Bacteria</taxon>
        <taxon>Pseudomonadati</taxon>
        <taxon>Pseudomonadota</taxon>
        <taxon>Alphaproteobacteria</taxon>
        <taxon>Sphingomonadales</taxon>
        <taxon>Sphingosinicellaceae</taxon>
        <taxon>Sphingosinicella</taxon>
    </lineage>
</organism>
<evidence type="ECO:0000313" key="1">
    <source>
        <dbReference type="EMBL" id="MDT9600108.1"/>
    </source>
</evidence>
<dbReference type="RefSeq" id="WP_315727207.1">
    <property type="nucleotide sequence ID" value="NZ_JAVUPU010000007.1"/>
</dbReference>
<evidence type="ECO:0008006" key="3">
    <source>
        <dbReference type="Google" id="ProtNLM"/>
    </source>
</evidence>
<dbReference type="SUPFAM" id="SSF50969">
    <property type="entry name" value="YVTN repeat-like/Quinoprotein amine dehydrogenase"/>
    <property type="match status" value="1"/>
</dbReference>
<dbReference type="EMBL" id="JAVUPU010000007">
    <property type="protein sequence ID" value="MDT9600108.1"/>
    <property type="molecule type" value="Genomic_DNA"/>
</dbReference>
<name>A0ABU3Q9M1_9SPHN</name>
<dbReference type="Gene3D" id="3.40.50.1820">
    <property type="entry name" value="alpha/beta hydrolase"/>
    <property type="match status" value="1"/>
</dbReference>
<dbReference type="SUPFAM" id="SSF53474">
    <property type="entry name" value="alpha/beta-Hydrolases"/>
    <property type="match status" value="1"/>
</dbReference>
<sequence length="713" mass="78646">MRGDLNSGKRETTLWLFETASAREFLKGPSRDRFNGGRPLIRFASGANREPISDWRWTSDSRALLFLGAADDGARRLYRVDTSAGEPVPLSKPNQDVSRYDEAKGSIVYLAHPSISEETLYQAGGTSLPDIEIGTGKSILPLLFPNWLEVAFDTSSGALWRVDEGEALPVLDVDTRAAVQLKDSKLALSPDGKRLIVTKFVPLIPGSWESYRPLIEGPASRFVADTEETKGGTGRFRPKRYVLIDLQSGSQRVLLDAPIEIGVSLSAISPRWSADGTWLALPGAYPPIERNAAAARASILPCEIMVMEVRQKDFFCAKAPELSRMSRSYGDREQLISLEWRTDRGEFFAYYSAPNDPNSNRAVILSKRGAGWGSGPSEMEAQDMAIAVEEALDEPPVLIGRIGGSAKLLLDPNPQLRNIALGKAELYHWRDRDGDAWSGALVTPPGFDPGTRYPLVIQTHNLDRAKFLVDGPSATGFAARALAGRGIVVLQVDEIRKDWGTHEESSTGAAGYRAAIDQLARDGVVDPAKVGIIAWSHMGSYALQGLIDEPNGYAAATLAESTYMSFGEYLMNIDYMGVEREKMFSEQMGAKPFGEGLKLWLERSPGFHTEHVCAPVLFQFNSPVALVYGWDMYAALRAQNKPVEMLYLRGGDHVLVKPLQRLAEQGMNVDWYDYWLNGHEDPDPAKADQYRRWDRMKAKPRCTAAEDGASNVP</sequence>
<dbReference type="InterPro" id="IPR029058">
    <property type="entry name" value="AB_hydrolase_fold"/>
</dbReference>
<dbReference type="InterPro" id="IPR011044">
    <property type="entry name" value="Quino_amine_DH_bsu"/>
</dbReference>
<dbReference type="Proteomes" id="UP001259572">
    <property type="component" value="Unassembled WGS sequence"/>
</dbReference>
<reference evidence="1 2" key="1">
    <citation type="submission" date="2023-05" db="EMBL/GenBank/DDBJ databases">
        <authorList>
            <person name="Guo Y."/>
        </authorList>
    </citation>
    <scope>NUCLEOTIDE SEQUENCE [LARGE SCALE GENOMIC DNA]</scope>
    <source>
        <strain evidence="1 2">GR2756</strain>
    </source>
</reference>
<evidence type="ECO:0000313" key="2">
    <source>
        <dbReference type="Proteomes" id="UP001259572"/>
    </source>
</evidence>
<protein>
    <recommendedName>
        <fullName evidence="3">Peptidase S9 prolyl oligopeptidase catalytic domain-containing protein</fullName>
    </recommendedName>
</protein>